<accession>A0ABR3YMH1</accession>
<evidence type="ECO:0000313" key="2">
    <source>
        <dbReference type="Proteomes" id="UP001583186"/>
    </source>
</evidence>
<sequence length="276" mass="31099">MKILQASTTRGGATGLLSKRVFRLLPNNSQQGPISDIEPLTGQQDGTITTSSNDLSNHVYQLLSGPIFAFYCRLQALSREIAKLTLYHRSRTTSRDQQEVVDRMAALKEDLHALWTSRSVTQCQPADELHAQLAPAIAQRIVSLIAICNAAYYAELVEMGRQLGDPLSRLPDSRDALHKIRETVDREVQRGAGTSHTSTVNPGFLRPLFLYAIESTEPHQTQWAVDRIAQIEPRIYRGQFFSTFAKELAGAQIEKERRVTSRYFCIWYFGVSPPYM</sequence>
<name>A0ABR3YMH1_9PEZI</name>
<reference evidence="1 2" key="1">
    <citation type="journal article" date="2024" name="IMA Fungus">
        <title>IMA Genome - F19 : A genome assembly and annotation guide to empower mycologists, including annotated draft genome sequences of Ceratocystis pirilliformis, Diaporthe australafricana, Fusarium ophioides, Paecilomyces lecythidis, and Sporothrix stenoceras.</title>
        <authorList>
            <person name="Aylward J."/>
            <person name="Wilson A.M."/>
            <person name="Visagie C.M."/>
            <person name="Spraker J."/>
            <person name="Barnes I."/>
            <person name="Buitendag C."/>
            <person name="Ceriani C."/>
            <person name="Del Mar Angel L."/>
            <person name="du Plessis D."/>
            <person name="Fuchs T."/>
            <person name="Gasser K."/>
            <person name="Kramer D."/>
            <person name="Li W."/>
            <person name="Munsamy K."/>
            <person name="Piso A."/>
            <person name="Price J.L."/>
            <person name="Sonnekus B."/>
            <person name="Thomas C."/>
            <person name="van der Nest A."/>
            <person name="van Dijk A."/>
            <person name="van Heerden A."/>
            <person name="van Vuuren N."/>
            <person name="Yilmaz N."/>
            <person name="Duong T.A."/>
            <person name="van der Merwe N.A."/>
            <person name="Wingfield M.J."/>
            <person name="Wingfield B.D."/>
        </authorList>
    </citation>
    <scope>NUCLEOTIDE SEQUENCE [LARGE SCALE GENOMIC DNA]</scope>
    <source>
        <strain evidence="1 2">CMW 5346</strain>
    </source>
</reference>
<gene>
    <name evidence="1" type="ORF">Sste5346_008949</name>
</gene>
<dbReference type="Proteomes" id="UP001583186">
    <property type="component" value="Unassembled WGS sequence"/>
</dbReference>
<dbReference type="EMBL" id="JAWCUI010000075">
    <property type="protein sequence ID" value="KAL1889382.1"/>
    <property type="molecule type" value="Genomic_DNA"/>
</dbReference>
<protein>
    <submittedName>
        <fullName evidence="1">Uncharacterized protein</fullName>
    </submittedName>
</protein>
<comment type="caution">
    <text evidence="1">The sequence shown here is derived from an EMBL/GenBank/DDBJ whole genome shotgun (WGS) entry which is preliminary data.</text>
</comment>
<proteinExistence type="predicted"/>
<keyword evidence="2" id="KW-1185">Reference proteome</keyword>
<organism evidence="1 2">
    <name type="scientific">Sporothrix stenoceras</name>
    <dbReference type="NCBI Taxonomy" id="5173"/>
    <lineage>
        <taxon>Eukaryota</taxon>
        <taxon>Fungi</taxon>
        <taxon>Dikarya</taxon>
        <taxon>Ascomycota</taxon>
        <taxon>Pezizomycotina</taxon>
        <taxon>Sordariomycetes</taxon>
        <taxon>Sordariomycetidae</taxon>
        <taxon>Ophiostomatales</taxon>
        <taxon>Ophiostomataceae</taxon>
        <taxon>Sporothrix</taxon>
    </lineage>
</organism>
<evidence type="ECO:0000313" key="1">
    <source>
        <dbReference type="EMBL" id="KAL1889382.1"/>
    </source>
</evidence>